<protein>
    <recommendedName>
        <fullName evidence="1">DUF6916 domain-containing protein</fullName>
    </recommendedName>
</protein>
<evidence type="ECO:0000259" key="1">
    <source>
        <dbReference type="Pfam" id="PF21880"/>
    </source>
</evidence>
<dbReference type="AlphaFoldDB" id="A0A1X7EYC4"/>
<dbReference type="RefSeq" id="WP_085085018.1">
    <property type="nucleotide sequence ID" value="NZ_FXAK01000004.1"/>
</dbReference>
<organism evidence="2 3">
    <name type="scientific">Azospirillum oryzae</name>
    <dbReference type="NCBI Taxonomy" id="286727"/>
    <lineage>
        <taxon>Bacteria</taxon>
        <taxon>Pseudomonadati</taxon>
        <taxon>Pseudomonadota</taxon>
        <taxon>Alphaproteobacteria</taxon>
        <taxon>Rhodospirillales</taxon>
        <taxon>Azospirillaceae</taxon>
        <taxon>Azospirillum</taxon>
    </lineage>
</organism>
<evidence type="ECO:0000313" key="2">
    <source>
        <dbReference type="EMBL" id="SMF42440.1"/>
    </source>
</evidence>
<accession>A0A1X7EYC4</accession>
<feature type="domain" description="DUF6916" evidence="1">
    <location>
        <begin position="8"/>
        <end position="93"/>
    </location>
</feature>
<name>A0A1X7EYC4_9PROT</name>
<gene>
    <name evidence="2" type="ORF">SAMN02982917_2124</name>
</gene>
<dbReference type="Proteomes" id="UP000192936">
    <property type="component" value="Unassembled WGS sequence"/>
</dbReference>
<dbReference type="EMBL" id="FXAK01000004">
    <property type="protein sequence ID" value="SMF42440.1"/>
    <property type="molecule type" value="Genomic_DNA"/>
</dbReference>
<dbReference type="Pfam" id="PF21880">
    <property type="entry name" value="DUF6916"/>
    <property type="match status" value="1"/>
</dbReference>
<dbReference type="OrthoDB" id="7852971at2"/>
<reference evidence="2 3" key="1">
    <citation type="submission" date="2017-04" db="EMBL/GenBank/DDBJ databases">
        <authorList>
            <person name="Afonso C.L."/>
            <person name="Miller P.J."/>
            <person name="Scott M.A."/>
            <person name="Spackman E."/>
            <person name="Goraichik I."/>
            <person name="Dimitrov K.M."/>
            <person name="Suarez D.L."/>
            <person name="Swayne D.E."/>
        </authorList>
    </citation>
    <scope>NUCLEOTIDE SEQUENCE [LARGE SCALE GENOMIC DNA]</scope>
    <source>
        <strain evidence="2 3">A2P</strain>
    </source>
</reference>
<sequence>MTADYSTLSAERFTPHVGQAFRFLAPEDRSPIAEVELTLVLERPEFTPRWAKRTSFALTFETPGESGVGNGNFLIDHPTEGAMGPFFVVRSIPRDPARACFELVLN</sequence>
<proteinExistence type="predicted"/>
<evidence type="ECO:0000313" key="3">
    <source>
        <dbReference type="Proteomes" id="UP000192936"/>
    </source>
</evidence>
<dbReference type="InterPro" id="IPR054209">
    <property type="entry name" value="DUF6916"/>
</dbReference>